<evidence type="ECO:0000256" key="5">
    <source>
        <dbReference type="ARBA" id="ARBA00022989"/>
    </source>
</evidence>
<dbReference type="AlphaFoldDB" id="A0AA85IP84"/>
<keyword evidence="9" id="KW-1185">Reference proteome</keyword>
<sequence>MSSYQSPSVFGHTTNISSVASVSSDLIAHRGIWRKVISMIIFIGFLLTSWAVIVLHAINFTNESILELSVSISVLIGGQYIITGIVDGVIYWQRWNASSQRKRTKIQEENKKAWILMRITLTLLGMAPISRYIESIVAIKRMISLEKQYMSETIALVKEVQQPSNLPSGSLLSVPITNNQLSQQKKTTDISSNPSRMRQLDAGIQRVRRIRRQFCRTEHDAAYVALASGVVGAGPYAIAQGILFYRRETLRFMMTLDTKIVLLICAVFSMLWISTSFTHFYPAEYQQSELKFERGIGQVHVAGLILLFFTHLIHITLRCFSIALFTGRFYAIILAVLGGHFIIVLISIIVARVYTGRYDSIERSGREQRGDVCGNFLSDLIHCYISLFEFINAEVKYTRTRYLIYYFLYYLENSVMIGLWYDYYEYPESWYYLPCLLVVILVQLLGFILLQVYLYVYSKSRRKTTLCGLCMAHKDIDTIEHNDGGKFKNEQFYNGLTNWNQSQSILTNTTHRTLEKQRSGSILNYYPSMNSLSYATTRTLPKRAYNNNSGTCDPVFGEQISQSAAPLKSKVAKGNKRYKTDLQKSIEHEKQAQQYLQQQQQQQRNRPPSEMSQSQYYYSKPPPTSTTTAGGEMKRRRYLSESRQETQSNGQTRSRQRPVSYNTRPPSSNLSHTTEHSKRISRTNSYLLQENSSKPSNNDQYSFSQQPQTVLTKQNPIKLEKGVYRPKSNHHSVSNITQNRMKTKTTSRE</sequence>
<feature type="transmembrane region" description="Helical" evidence="7">
    <location>
        <begin position="221"/>
        <end position="239"/>
    </location>
</feature>
<organism evidence="9 10">
    <name type="scientific">Trichobilharzia regenti</name>
    <name type="common">Nasal bird schistosome</name>
    <dbReference type="NCBI Taxonomy" id="157069"/>
    <lineage>
        <taxon>Eukaryota</taxon>
        <taxon>Metazoa</taxon>
        <taxon>Spiralia</taxon>
        <taxon>Lophotrochozoa</taxon>
        <taxon>Platyhelminthes</taxon>
        <taxon>Trematoda</taxon>
        <taxon>Digenea</taxon>
        <taxon>Strigeidida</taxon>
        <taxon>Schistosomatoidea</taxon>
        <taxon>Schistosomatidae</taxon>
        <taxon>Trichobilharzia</taxon>
    </lineage>
</organism>
<evidence type="ECO:0000256" key="3">
    <source>
        <dbReference type="ARBA" id="ARBA00022475"/>
    </source>
</evidence>
<dbReference type="GO" id="GO:0005886">
    <property type="term" value="C:plasma membrane"/>
    <property type="evidence" value="ECO:0007669"/>
    <property type="project" value="UniProtKB-SubCell"/>
</dbReference>
<protein>
    <recommendedName>
        <fullName evidence="7">XK-related protein</fullName>
    </recommendedName>
</protein>
<name>A0AA85IP84_TRIRE</name>
<feature type="transmembrane region" description="Helical" evidence="7">
    <location>
        <begin position="329"/>
        <end position="354"/>
    </location>
</feature>
<dbReference type="PANTHER" id="PTHR16024:SF6">
    <property type="entry name" value="XK-RELATED PROTEIN"/>
    <property type="match status" value="1"/>
</dbReference>
<comment type="similarity">
    <text evidence="2 7">Belongs to the XK family.</text>
</comment>
<dbReference type="WBParaSite" id="TREG1_110500.1">
    <property type="protein sequence ID" value="TREG1_110500.1"/>
    <property type="gene ID" value="TREG1_110500"/>
</dbReference>
<reference evidence="10" key="2">
    <citation type="submission" date="2023-11" db="UniProtKB">
        <authorList>
            <consortium name="WormBaseParasite"/>
        </authorList>
    </citation>
    <scope>IDENTIFICATION</scope>
</reference>
<feature type="region of interest" description="Disordered" evidence="8">
    <location>
        <begin position="589"/>
        <end position="749"/>
    </location>
</feature>
<feature type="compositionally biased region" description="Polar residues" evidence="8">
    <location>
        <begin position="645"/>
        <end position="672"/>
    </location>
</feature>
<evidence type="ECO:0000256" key="7">
    <source>
        <dbReference type="RuleBase" id="RU910716"/>
    </source>
</evidence>
<feature type="transmembrane region" description="Helical" evidence="7">
    <location>
        <begin position="295"/>
        <end position="317"/>
    </location>
</feature>
<evidence type="ECO:0000256" key="8">
    <source>
        <dbReference type="SAM" id="MobiDB-lite"/>
    </source>
</evidence>
<keyword evidence="4 7" id="KW-0812">Transmembrane</keyword>
<evidence type="ECO:0000256" key="6">
    <source>
        <dbReference type="ARBA" id="ARBA00023136"/>
    </source>
</evidence>
<evidence type="ECO:0000256" key="4">
    <source>
        <dbReference type="ARBA" id="ARBA00022692"/>
    </source>
</evidence>
<accession>A0AA85IP84</accession>
<feature type="compositionally biased region" description="Low complexity" evidence="8">
    <location>
        <begin position="592"/>
        <end position="603"/>
    </location>
</feature>
<evidence type="ECO:0000256" key="1">
    <source>
        <dbReference type="ARBA" id="ARBA00004651"/>
    </source>
</evidence>
<reference evidence="9" key="1">
    <citation type="submission" date="2022-06" db="EMBL/GenBank/DDBJ databases">
        <authorList>
            <person name="Berger JAMES D."/>
            <person name="Berger JAMES D."/>
        </authorList>
    </citation>
    <scope>NUCLEOTIDE SEQUENCE [LARGE SCALE GENOMIC DNA]</scope>
</reference>
<feature type="transmembrane region" description="Helical" evidence="7">
    <location>
        <begin position="70"/>
        <end position="92"/>
    </location>
</feature>
<feature type="transmembrane region" description="Helical" evidence="7">
    <location>
        <begin position="260"/>
        <end position="283"/>
    </location>
</feature>
<feature type="transmembrane region" description="Helical" evidence="7">
    <location>
        <begin position="36"/>
        <end position="58"/>
    </location>
</feature>
<evidence type="ECO:0000313" key="9">
    <source>
        <dbReference type="Proteomes" id="UP000050795"/>
    </source>
</evidence>
<keyword evidence="5 7" id="KW-1133">Transmembrane helix</keyword>
<dbReference type="InterPro" id="IPR050895">
    <property type="entry name" value="XK-related_scramblase"/>
</dbReference>
<feature type="transmembrane region" description="Helical" evidence="7">
    <location>
        <begin position="403"/>
        <end position="424"/>
    </location>
</feature>
<feature type="transmembrane region" description="Helical" evidence="7">
    <location>
        <begin position="430"/>
        <end position="456"/>
    </location>
</feature>
<feature type="compositionally biased region" description="Polar residues" evidence="8">
    <location>
        <begin position="682"/>
        <end position="715"/>
    </location>
</feature>
<dbReference type="Pfam" id="PF09815">
    <property type="entry name" value="XK-related"/>
    <property type="match status" value="1"/>
</dbReference>
<dbReference type="PANTHER" id="PTHR16024">
    <property type="entry name" value="XK-RELATED PROTEIN"/>
    <property type="match status" value="1"/>
</dbReference>
<dbReference type="InterPro" id="IPR018629">
    <property type="entry name" value="XK-rel"/>
</dbReference>
<keyword evidence="3" id="KW-1003">Cell membrane</keyword>
<comment type="subcellular location">
    <subcellularLocation>
        <location evidence="1">Cell membrane</location>
        <topology evidence="1">Multi-pass membrane protein</topology>
    </subcellularLocation>
    <subcellularLocation>
        <location evidence="7">Membrane</location>
        <topology evidence="7">Multi-pass membrane protein</topology>
    </subcellularLocation>
</comment>
<feature type="compositionally biased region" description="Polar residues" evidence="8">
    <location>
        <begin position="731"/>
        <end position="740"/>
    </location>
</feature>
<keyword evidence="6 7" id="KW-0472">Membrane</keyword>
<dbReference type="Proteomes" id="UP000050795">
    <property type="component" value="Unassembled WGS sequence"/>
</dbReference>
<evidence type="ECO:0000256" key="2">
    <source>
        <dbReference type="ARBA" id="ARBA00008789"/>
    </source>
</evidence>
<evidence type="ECO:0000313" key="10">
    <source>
        <dbReference type="WBParaSite" id="TREG1_110500.1"/>
    </source>
</evidence>
<proteinExistence type="inferred from homology"/>